<accession>X1GCK1</accession>
<organism evidence="1">
    <name type="scientific">marine sediment metagenome</name>
    <dbReference type="NCBI Taxonomy" id="412755"/>
    <lineage>
        <taxon>unclassified sequences</taxon>
        <taxon>metagenomes</taxon>
        <taxon>ecological metagenomes</taxon>
    </lineage>
</organism>
<name>X1GCK1_9ZZZZ</name>
<gene>
    <name evidence="1" type="ORF">S03H2_18953</name>
</gene>
<sequence>MDVDKDIDKIREEYDLLKYWIYFNACGAMIPGNYWLKAEEDFLDFQGRGSIDRSLGGIATHPWLIHTYYECNERAAKLINAKPSEVTHMYRVVTAANLIINN</sequence>
<dbReference type="AlphaFoldDB" id="X1GCK1"/>
<protein>
    <submittedName>
        <fullName evidence="1">Uncharacterized protein</fullName>
    </submittedName>
</protein>
<proteinExistence type="predicted"/>
<evidence type="ECO:0000313" key="1">
    <source>
        <dbReference type="EMBL" id="GAH42525.1"/>
    </source>
</evidence>
<comment type="caution">
    <text evidence="1">The sequence shown here is derived from an EMBL/GenBank/DDBJ whole genome shotgun (WGS) entry which is preliminary data.</text>
</comment>
<dbReference type="EMBL" id="BARU01009861">
    <property type="protein sequence ID" value="GAH42525.1"/>
    <property type="molecule type" value="Genomic_DNA"/>
</dbReference>
<feature type="non-terminal residue" evidence="1">
    <location>
        <position position="102"/>
    </location>
</feature>
<reference evidence="1" key="1">
    <citation type="journal article" date="2014" name="Front. Microbiol.">
        <title>High frequency of phylogenetically diverse reductive dehalogenase-homologous genes in deep subseafloor sedimentary metagenomes.</title>
        <authorList>
            <person name="Kawai M."/>
            <person name="Futagami T."/>
            <person name="Toyoda A."/>
            <person name="Takaki Y."/>
            <person name="Nishi S."/>
            <person name="Hori S."/>
            <person name="Arai W."/>
            <person name="Tsubouchi T."/>
            <person name="Morono Y."/>
            <person name="Uchiyama I."/>
            <person name="Ito T."/>
            <person name="Fujiyama A."/>
            <person name="Inagaki F."/>
            <person name="Takami H."/>
        </authorList>
    </citation>
    <scope>NUCLEOTIDE SEQUENCE</scope>
    <source>
        <strain evidence="1">Expedition CK06-06</strain>
    </source>
</reference>